<dbReference type="InterPro" id="IPR001753">
    <property type="entry name" value="Enoyl-CoA_hydra/iso"/>
</dbReference>
<evidence type="ECO:0000256" key="1">
    <source>
        <dbReference type="ARBA" id="ARBA00005254"/>
    </source>
</evidence>
<protein>
    <submittedName>
        <fullName evidence="2">Enoyl-CoA hydratase</fullName>
    </submittedName>
</protein>
<comment type="caution">
    <text evidence="2">The sequence shown here is derived from an EMBL/GenBank/DDBJ whole genome shotgun (WGS) entry which is preliminary data.</text>
</comment>
<comment type="similarity">
    <text evidence="1">Belongs to the enoyl-CoA hydratase/isomerase family.</text>
</comment>
<dbReference type="SUPFAM" id="SSF52096">
    <property type="entry name" value="ClpP/crotonase"/>
    <property type="match status" value="1"/>
</dbReference>
<name>A0ABN2VVE9_9ACTN</name>
<evidence type="ECO:0000313" key="3">
    <source>
        <dbReference type="Proteomes" id="UP001501480"/>
    </source>
</evidence>
<gene>
    <name evidence="2" type="ORF">GCM10009821_09650</name>
</gene>
<dbReference type="Gene3D" id="3.90.226.10">
    <property type="entry name" value="2-enoyl-CoA Hydratase, Chain A, domain 1"/>
    <property type="match status" value="1"/>
</dbReference>
<organism evidence="2 3">
    <name type="scientific">Aeromicrobium halocynthiae</name>
    <dbReference type="NCBI Taxonomy" id="560557"/>
    <lineage>
        <taxon>Bacteria</taxon>
        <taxon>Bacillati</taxon>
        <taxon>Actinomycetota</taxon>
        <taxon>Actinomycetes</taxon>
        <taxon>Propionibacteriales</taxon>
        <taxon>Nocardioidaceae</taxon>
        <taxon>Aeromicrobium</taxon>
    </lineage>
</organism>
<dbReference type="Gene3D" id="1.10.12.10">
    <property type="entry name" value="Lyase 2-enoyl-coa Hydratase, Chain A, domain 2"/>
    <property type="match status" value="1"/>
</dbReference>
<dbReference type="RefSeq" id="WP_344325164.1">
    <property type="nucleotide sequence ID" value="NZ_BAAAPY010000002.1"/>
</dbReference>
<dbReference type="PANTHER" id="PTHR43802:SF1">
    <property type="entry name" value="IP11341P-RELATED"/>
    <property type="match status" value="1"/>
</dbReference>
<dbReference type="PANTHER" id="PTHR43802">
    <property type="entry name" value="ENOYL-COA HYDRATASE"/>
    <property type="match status" value="1"/>
</dbReference>
<dbReference type="InterPro" id="IPR014748">
    <property type="entry name" value="Enoyl-CoA_hydra_C"/>
</dbReference>
<evidence type="ECO:0000313" key="2">
    <source>
        <dbReference type="EMBL" id="GAA2073437.1"/>
    </source>
</evidence>
<reference evidence="2 3" key="1">
    <citation type="journal article" date="2019" name="Int. J. Syst. Evol. Microbiol.">
        <title>The Global Catalogue of Microorganisms (GCM) 10K type strain sequencing project: providing services to taxonomists for standard genome sequencing and annotation.</title>
        <authorList>
            <consortium name="The Broad Institute Genomics Platform"/>
            <consortium name="The Broad Institute Genome Sequencing Center for Infectious Disease"/>
            <person name="Wu L."/>
            <person name="Ma J."/>
        </authorList>
    </citation>
    <scope>NUCLEOTIDE SEQUENCE [LARGE SCALE GENOMIC DNA]</scope>
    <source>
        <strain evidence="2 3">JCM 15749</strain>
    </source>
</reference>
<dbReference type="EMBL" id="BAAAPY010000002">
    <property type="protein sequence ID" value="GAA2073437.1"/>
    <property type="molecule type" value="Genomic_DNA"/>
</dbReference>
<accession>A0ABN2VVE9</accession>
<dbReference type="InterPro" id="IPR029045">
    <property type="entry name" value="ClpP/crotonase-like_dom_sf"/>
</dbReference>
<dbReference type="Proteomes" id="UP001501480">
    <property type="component" value="Unassembled WGS sequence"/>
</dbReference>
<dbReference type="Pfam" id="PF00378">
    <property type="entry name" value="ECH_1"/>
    <property type="match status" value="1"/>
</dbReference>
<dbReference type="CDD" id="cd06558">
    <property type="entry name" value="crotonase-like"/>
    <property type="match status" value="1"/>
</dbReference>
<sequence>MSEAVHEDVLAHVEDGVGTITLNRPERRNALSQAMISGVTRAMTEMEASREVGVIVITGAGGAFCSGGDVQVFDQQGGEGGGADQVDPALVEQQRLHQRETVGRIHRCVKPVVAALPGAAAGAGLGLALAADLRIGSERTVMATAFGAVGLSGDFGVAWLLERLVGPAKARELLFLGTKARAQECLALGLINQLVAEDELLPATHDLARRLAAGPSQALAGMKQNLLRAPFESLEASMDAEVPLHKATGTTQEHLDAVRAFVRKEAPTFATGWHDAGARA</sequence>
<proteinExistence type="inferred from homology"/>
<keyword evidence="3" id="KW-1185">Reference proteome</keyword>